<dbReference type="InterPro" id="IPR055370">
    <property type="entry name" value="Lsr2_DNA-bd"/>
</dbReference>
<dbReference type="Pfam" id="PF23359">
    <property type="entry name" value="Lsr2_DNA-bd"/>
    <property type="match status" value="1"/>
</dbReference>
<evidence type="ECO:0000256" key="1">
    <source>
        <dbReference type="ARBA" id="ARBA00023125"/>
    </source>
</evidence>
<proteinExistence type="predicted"/>
<name>A0A6N2RGU7_9ACTO</name>
<evidence type="ECO:0000259" key="3">
    <source>
        <dbReference type="Pfam" id="PF23359"/>
    </source>
</evidence>
<accession>A0A6N2RGU7</accession>
<feature type="domain" description="Lsr2 dimerization" evidence="2">
    <location>
        <begin position="2"/>
        <end position="57"/>
    </location>
</feature>
<dbReference type="InterPro" id="IPR036625">
    <property type="entry name" value="E3-bd_dom_sf"/>
</dbReference>
<dbReference type="AlphaFoldDB" id="A0A6N2RGU7"/>
<dbReference type="EMBL" id="CACRSM010000002">
    <property type="protein sequence ID" value="VYS80232.1"/>
    <property type="molecule type" value="Genomic_DNA"/>
</dbReference>
<dbReference type="InterPro" id="IPR042261">
    <property type="entry name" value="Lsr2-like_dimerization"/>
</dbReference>
<dbReference type="GO" id="GO:0003677">
    <property type="term" value="F:DNA binding"/>
    <property type="evidence" value="ECO:0007669"/>
    <property type="project" value="UniProtKB-KW"/>
</dbReference>
<dbReference type="Pfam" id="PF11774">
    <property type="entry name" value="Lsr2"/>
    <property type="match status" value="1"/>
</dbReference>
<dbReference type="GO" id="GO:0016746">
    <property type="term" value="F:acyltransferase activity"/>
    <property type="evidence" value="ECO:0007669"/>
    <property type="project" value="InterPro"/>
</dbReference>
<protein>
    <submittedName>
        <fullName evidence="4">Nucleoid-associated protein Lsr2</fullName>
    </submittedName>
</protein>
<evidence type="ECO:0000259" key="2">
    <source>
        <dbReference type="Pfam" id="PF11774"/>
    </source>
</evidence>
<organism evidence="4">
    <name type="scientific">Schaalia odontolytica</name>
    <dbReference type="NCBI Taxonomy" id="1660"/>
    <lineage>
        <taxon>Bacteria</taxon>
        <taxon>Bacillati</taxon>
        <taxon>Actinomycetota</taxon>
        <taxon>Actinomycetes</taxon>
        <taxon>Actinomycetales</taxon>
        <taxon>Actinomycetaceae</taxon>
        <taxon>Schaalia</taxon>
    </lineage>
</organism>
<sequence>MQKKVVVLVDDRDGSVAKQTISFAFKGVSYEIDLSDQNAEQFERDIEPWISAARRVGGRLNSRRSTPCGDAEAKSVRVRRWAREKGIELSDRGRIPSAIIEQFEKENR</sequence>
<feature type="domain" description="Lsr2 DNA-binding" evidence="3">
    <location>
        <begin position="73"/>
        <end position="105"/>
    </location>
</feature>
<evidence type="ECO:0000313" key="4">
    <source>
        <dbReference type="EMBL" id="VYS80232.1"/>
    </source>
</evidence>
<dbReference type="InterPro" id="IPR024412">
    <property type="entry name" value="Lsr2_dim_dom"/>
</dbReference>
<reference evidence="4" key="1">
    <citation type="submission" date="2019-11" db="EMBL/GenBank/DDBJ databases">
        <authorList>
            <person name="Feng L."/>
        </authorList>
    </citation>
    <scope>NUCLEOTIDE SEQUENCE</scope>
    <source>
        <strain evidence="4">AodontolyticusLFYP35</strain>
    </source>
</reference>
<dbReference type="Gene3D" id="4.10.320.10">
    <property type="entry name" value="E3-binding domain"/>
    <property type="match status" value="1"/>
</dbReference>
<dbReference type="Gene3D" id="3.30.60.230">
    <property type="entry name" value="Lsr2, dimerization domain"/>
    <property type="match status" value="1"/>
</dbReference>
<gene>
    <name evidence="4" type="primary">lsr2</name>
    <name evidence="4" type="ORF">AOLFYP35_00356</name>
</gene>
<keyword evidence="1" id="KW-0238">DNA-binding</keyword>